<reference evidence="1 2" key="1">
    <citation type="journal article" date="2020" name="Nature">
        <title>Bacterial chemolithoautotrophy via manganese oxidation.</title>
        <authorList>
            <person name="Yu H."/>
            <person name="Leadbetter J.R."/>
        </authorList>
    </citation>
    <scope>NUCLEOTIDE SEQUENCE [LARGE SCALE GENOMIC DNA]</scope>
    <source>
        <strain evidence="1 2">RBP-1</strain>
    </source>
</reference>
<proteinExistence type="predicted"/>
<keyword evidence="2" id="KW-1185">Reference proteome</keyword>
<dbReference type="PANTHER" id="PTHR43169:SF2">
    <property type="entry name" value="NAD_GMP SYNTHASE DOMAIN-CONTAINING PROTEIN"/>
    <property type="match status" value="1"/>
</dbReference>
<comment type="caution">
    <text evidence="1">The sequence shown here is derived from an EMBL/GenBank/DDBJ whole genome shotgun (WGS) entry which is preliminary data.</text>
</comment>
<keyword evidence="1" id="KW-0378">Hydrolase</keyword>
<accession>A0A7X6I508</accession>
<gene>
    <name evidence="1" type="ORF">RAMLITH_03070</name>
</gene>
<dbReference type="PANTHER" id="PTHR43169">
    <property type="entry name" value="EXSB FAMILY PROTEIN"/>
    <property type="match status" value="1"/>
</dbReference>
<protein>
    <submittedName>
        <fullName evidence="1">Adenine nucleotide alpha hydrolase</fullName>
    </submittedName>
</protein>
<dbReference type="SUPFAM" id="SSF52402">
    <property type="entry name" value="Adenine nucleotide alpha hydrolases-like"/>
    <property type="match status" value="1"/>
</dbReference>
<dbReference type="EMBL" id="VTOX01000001">
    <property type="protein sequence ID" value="NKE64791.1"/>
    <property type="molecule type" value="Genomic_DNA"/>
</dbReference>
<sequence length="235" mass="25225">MVLAYLAHRFSTADVVAVHAVSPAVPAAATERVRRHATRHGWTLRLIDAGEMADPDYLRNPVDRCFHCKKNLYDSMGAVAGVPTASGTNLDDLSDFRPGLEAARQRGVIHPYVEAGLRKADIYALAQAHGLDDLAALPAQPCLASRIETGIVVDEDALRFVEQAELGLAQLLPGQSALRCRITAAGVVLECDSVPAGAARQALEAWAESFCAQAGRRFAGVRPYRRGAAFLRVEA</sequence>
<dbReference type="InterPro" id="IPR014729">
    <property type="entry name" value="Rossmann-like_a/b/a_fold"/>
</dbReference>
<evidence type="ECO:0000313" key="2">
    <source>
        <dbReference type="Proteomes" id="UP000521868"/>
    </source>
</evidence>
<name>A0A7X6I508_9BURK</name>
<dbReference type="AlphaFoldDB" id="A0A7X6I508"/>
<evidence type="ECO:0000313" key="1">
    <source>
        <dbReference type="EMBL" id="NKE64791.1"/>
    </source>
</evidence>
<organism evidence="1 2">
    <name type="scientific">Ramlibacter lithotrophicus</name>
    <dbReference type="NCBI Taxonomy" id="2606681"/>
    <lineage>
        <taxon>Bacteria</taxon>
        <taxon>Pseudomonadati</taxon>
        <taxon>Pseudomonadota</taxon>
        <taxon>Betaproteobacteria</taxon>
        <taxon>Burkholderiales</taxon>
        <taxon>Comamonadaceae</taxon>
        <taxon>Ramlibacter</taxon>
    </lineage>
</organism>
<dbReference type="InterPro" id="IPR052188">
    <property type="entry name" value="Ni-pincer_cofactor_biosynth"/>
</dbReference>
<dbReference type="Proteomes" id="UP000521868">
    <property type="component" value="Unassembled WGS sequence"/>
</dbReference>
<dbReference type="GO" id="GO:0016787">
    <property type="term" value="F:hydrolase activity"/>
    <property type="evidence" value="ECO:0007669"/>
    <property type="project" value="UniProtKB-KW"/>
</dbReference>
<dbReference type="Gene3D" id="3.40.50.620">
    <property type="entry name" value="HUPs"/>
    <property type="match status" value="1"/>
</dbReference>